<dbReference type="GO" id="GO:0010181">
    <property type="term" value="F:FMN binding"/>
    <property type="evidence" value="ECO:0007669"/>
    <property type="project" value="InterPro"/>
</dbReference>
<gene>
    <name evidence="2" type="ORF">E3T55_11735</name>
</gene>
<dbReference type="InterPro" id="IPR007329">
    <property type="entry name" value="FMN-bd"/>
</dbReference>
<dbReference type="EMBL" id="SOHE01000051">
    <property type="protein sequence ID" value="TFD49138.1"/>
    <property type="molecule type" value="Genomic_DNA"/>
</dbReference>
<reference evidence="2 3" key="1">
    <citation type="submission" date="2019-03" db="EMBL/GenBank/DDBJ databases">
        <title>Genomics of glacier-inhabiting Cryobacterium strains.</title>
        <authorList>
            <person name="Liu Q."/>
            <person name="Xin Y.-H."/>
        </authorList>
    </citation>
    <scope>NUCLEOTIDE SEQUENCE [LARGE SCALE GENOMIC DNA]</scope>
    <source>
        <strain evidence="2 3">Hh14</strain>
    </source>
</reference>
<dbReference type="Proteomes" id="UP000297447">
    <property type="component" value="Unassembled WGS sequence"/>
</dbReference>
<name>A0A4R8ZYV9_9MICO</name>
<proteinExistence type="predicted"/>
<dbReference type="SMART" id="SM00900">
    <property type="entry name" value="FMN_bind"/>
    <property type="match status" value="1"/>
</dbReference>
<feature type="domain" description="FMN-binding" evidence="1">
    <location>
        <begin position="133"/>
        <end position="210"/>
    </location>
</feature>
<dbReference type="Gene3D" id="3.90.1010.20">
    <property type="match status" value="1"/>
</dbReference>
<keyword evidence="3" id="KW-1185">Reference proteome</keyword>
<evidence type="ECO:0000313" key="3">
    <source>
        <dbReference type="Proteomes" id="UP000297447"/>
    </source>
</evidence>
<protein>
    <submittedName>
        <fullName evidence="2">FMN-binding protein</fullName>
    </submittedName>
</protein>
<evidence type="ECO:0000259" key="1">
    <source>
        <dbReference type="SMART" id="SM00900"/>
    </source>
</evidence>
<dbReference type="OrthoDB" id="8099475at2"/>
<dbReference type="Pfam" id="PF04205">
    <property type="entry name" value="FMN_bind"/>
    <property type="match status" value="1"/>
</dbReference>
<dbReference type="GO" id="GO:0016020">
    <property type="term" value="C:membrane"/>
    <property type="evidence" value="ECO:0007669"/>
    <property type="project" value="InterPro"/>
</dbReference>
<evidence type="ECO:0000313" key="2">
    <source>
        <dbReference type="EMBL" id="TFD49138.1"/>
    </source>
</evidence>
<accession>A0A4R8ZYV9</accession>
<dbReference type="RefSeq" id="WP_134519760.1">
    <property type="nucleotide sequence ID" value="NZ_SOHE01000051.1"/>
</dbReference>
<comment type="caution">
    <text evidence="2">The sequence shown here is derived from an EMBL/GenBank/DDBJ whole genome shotgun (WGS) entry which is preliminary data.</text>
</comment>
<sequence>MRTRAVLLATVASVSVLGIGWQLGTQSIEASQSLTASGNTASTAGTGSTAATDAAAQAAEAAAATAATAQAAEAAAVAAASSDTAAAAQAAADAQAAAVVAADAQVAADAAAAAASSTAGQDGTFTGSVVGTRFGNVQVSVTIASGAITDVTALQLTADDRKSVQISARAAPILRSEVIAAQSANVQNVSGATYTTDAYLQSLQSALDAAGF</sequence>
<dbReference type="AlphaFoldDB" id="A0A4R8ZYV9"/>
<organism evidence="2 3">
    <name type="scientific">Cryobacterium frigoriphilum</name>
    <dbReference type="NCBI Taxonomy" id="1259150"/>
    <lineage>
        <taxon>Bacteria</taxon>
        <taxon>Bacillati</taxon>
        <taxon>Actinomycetota</taxon>
        <taxon>Actinomycetes</taxon>
        <taxon>Micrococcales</taxon>
        <taxon>Microbacteriaceae</taxon>
        <taxon>Cryobacterium</taxon>
    </lineage>
</organism>